<organism evidence="2 3">
    <name type="scientific">Xylella fastidiosa subsp. sandyi Ann-1</name>
    <dbReference type="NCBI Taxonomy" id="155920"/>
    <lineage>
        <taxon>Bacteria</taxon>
        <taxon>Pseudomonadati</taxon>
        <taxon>Pseudomonadota</taxon>
        <taxon>Gammaproteobacteria</taxon>
        <taxon>Lysobacterales</taxon>
        <taxon>Lysobacteraceae</taxon>
        <taxon>Xylella</taxon>
    </lineage>
</organism>
<dbReference type="Proteomes" id="UP000027215">
    <property type="component" value="Chromosome"/>
</dbReference>
<dbReference type="HOGENOM" id="CLU_151369_0_0_6"/>
<evidence type="ECO:0000313" key="2">
    <source>
        <dbReference type="EMBL" id="AIC11517.1"/>
    </source>
</evidence>
<dbReference type="KEGG" id="xfs:D934_10325"/>
<evidence type="ECO:0000313" key="3">
    <source>
        <dbReference type="Proteomes" id="UP000027215"/>
    </source>
</evidence>
<name>A0A060HF04_XYLFS</name>
<keyword evidence="1" id="KW-0175">Coiled coil</keyword>
<feature type="coiled-coil region" evidence="1">
    <location>
        <begin position="32"/>
        <end position="59"/>
    </location>
</feature>
<gene>
    <name evidence="2" type="ORF">D934_10325</name>
</gene>
<reference evidence="2 3" key="1">
    <citation type="submission" date="2013-08" db="EMBL/GenBank/DDBJ databases">
        <authorList>
            <person name="Stouthamer R."/>
            <person name="Nunney L."/>
        </authorList>
    </citation>
    <scope>NUCLEOTIDE SEQUENCE [LARGE SCALE GENOMIC DNA]</scope>
    <source>
        <strain evidence="3">ann-1</strain>
    </source>
</reference>
<dbReference type="EMBL" id="CP006696">
    <property type="protein sequence ID" value="AIC11517.1"/>
    <property type="molecule type" value="Genomic_DNA"/>
</dbReference>
<protein>
    <submittedName>
        <fullName evidence="2">Uncharacterized protein</fullName>
    </submittedName>
</protein>
<dbReference type="RefSeq" id="WP_020852408.1">
    <property type="nucleotide sequence ID" value="NZ_CP006696.1"/>
</dbReference>
<dbReference type="PATRIC" id="fig|155920.8.peg.2421"/>
<evidence type="ECO:0000256" key="1">
    <source>
        <dbReference type="SAM" id="Coils"/>
    </source>
</evidence>
<dbReference type="AlphaFoldDB" id="A0A060HF04"/>
<proteinExistence type="predicted"/>
<accession>A0A060HF04</accession>
<sequence length="142" mass="16515">MDATLIALISTTVIAIATVVAAIINTFGHIKVSRESEAKEKLRDDLDRLKIENDYLRKNLVYLLRQCTGYHQLEDIYFKQRHPNESDTKKSIYRRQANDLCGIYPRMSKKECQEYIEKIKSGQDNYSLIDVAIKQEQENSNE</sequence>